<dbReference type="Gene3D" id="1.20.1410.10">
    <property type="entry name" value="I/LWEQ domain"/>
    <property type="match status" value="1"/>
</dbReference>
<dbReference type="FunFam" id="2.30.29.30:FF:000028">
    <property type="entry name" value="Talin 2"/>
    <property type="match status" value="1"/>
</dbReference>
<keyword evidence="7" id="KW-1185">Reference proteome</keyword>
<proteinExistence type="predicted"/>
<dbReference type="Pfam" id="PF21692">
    <property type="entry name" value="Talin_R4"/>
    <property type="match status" value="1"/>
</dbReference>
<dbReference type="InterPro" id="IPR035963">
    <property type="entry name" value="FERM_2"/>
</dbReference>
<feature type="region of interest" description="Disordered" evidence="4">
    <location>
        <begin position="156"/>
        <end position="176"/>
    </location>
</feature>
<evidence type="ECO:0000256" key="4">
    <source>
        <dbReference type="SAM" id="MobiDB-lite"/>
    </source>
</evidence>
<dbReference type="InterPro" id="IPR035964">
    <property type="entry name" value="I/LWEQ_dom_sf"/>
</dbReference>
<dbReference type="CDD" id="cd17090">
    <property type="entry name" value="FERM_F1_TLN"/>
    <property type="match status" value="1"/>
</dbReference>
<dbReference type="SMART" id="SM01244">
    <property type="entry name" value="IRS"/>
    <property type="match status" value="1"/>
</dbReference>
<dbReference type="InterPro" id="IPR019748">
    <property type="entry name" value="FERM_central"/>
</dbReference>
<dbReference type="CDD" id="cd17089">
    <property type="entry name" value="FERM_F0_TLN"/>
    <property type="match status" value="1"/>
</dbReference>
<keyword evidence="2" id="KW-0963">Cytoplasm</keyword>
<dbReference type="InterPro" id="IPR000299">
    <property type="entry name" value="FERM_domain"/>
</dbReference>
<dbReference type="CDD" id="cd14473">
    <property type="entry name" value="FERM_B-lobe"/>
    <property type="match status" value="1"/>
</dbReference>
<dbReference type="Pfam" id="PF02174">
    <property type="entry name" value="IRS"/>
    <property type="match status" value="1"/>
</dbReference>
<gene>
    <name evidence="6" type="ORF">X801_00274</name>
</gene>
<dbReference type="InterPro" id="IPR036723">
    <property type="entry name" value="Alpha-catenin/vinculin-like_sf"/>
</dbReference>
<dbReference type="InterPro" id="IPR049108">
    <property type="entry name" value="Talin_R4"/>
</dbReference>
<dbReference type="GO" id="GO:0005925">
    <property type="term" value="C:focal adhesion"/>
    <property type="evidence" value="ECO:0007669"/>
    <property type="project" value="InterPro"/>
</dbReference>
<dbReference type="InterPro" id="IPR036476">
    <property type="entry name" value="Talin_cent_sf"/>
</dbReference>
<feature type="compositionally biased region" description="Polar residues" evidence="4">
    <location>
        <begin position="749"/>
        <end position="760"/>
    </location>
</feature>
<dbReference type="CDD" id="cd10569">
    <property type="entry name" value="FERM_C_Talin"/>
    <property type="match status" value="1"/>
</dbReference>
<dbReference type="GO" id="GO:0051015">
    <property type="term" value="F:actin filament binding"/>
    <property type="evidence" value="ECO:0007669"/>
    <property type="project" value="InterPro"/>
</dbReference>
<evidence type="ECO:0000313" key="7">
    <source>
        <dbReference type="Proteomes" id="UP000243686"/>
    </source>
</evidence>
<dbReference type="GO" id="GO:0005178">
    <property type="term" value="F:integrin binding"/>
    <property type="evidence" value="ECO:0007669"/>
    <property type="project" value="TreeGrafter"/>
</dbReference>
<dbReference type="InterPro" id="IPR015224">
    <property type="entry name" value="Talin_cent"/>
</dbReference>
<dbReference type="Gene3D" id="1.20.120.230">
    <property type="entry name" value="Alpha-catenin/vinculin-like"/>
    <property type="match status" value="4"/>
</dbReference>
<dbReference type="GO" id="GO:0005200">
    <property type="term" value="F:structural constituent of cytoskeleton"/>
    <property type="evidence" value="ECO:0007669"/>
    <property type="project" value="InterPro"/>
</dbReference>
<evidence type="ECO:0000256" key="1">
    <source>
        <dbReference type="ARBA" id="ARBA00004245"/>
    </source>
</evidence>
<sequence length="2978" mass="324532">MCLTFTFSFIPRSFSSMASDSRSLTLRVHLPEKRLTKMLAFDAQMTVAKACEHIRNQLREFELTGSAKDHGLFLPHEDNKKGLWLDNSRTLEHYILRNGDTVQYRYRNRWLYIRTMAGVQKKLLVDDSQTVAELMRKICSSMGIYNHDEYSLVRERDETDRSQTLRKGTTGAGTLGRDQDKMEKLKRKLHTDDDMDWLNPSQSLRQQGIEENEVLLLKRRYFFSDMNVDARDPIQLNLLYLQLKDAILKGTHPVSQEEAIYLAALQCQIQLGDCNPEKFRANFLESYDGLSFISSRARLSLKDLLPKEYAKIRSLEKKILQQHAEFTGLSDIEAKVKYCQFCRSLKTYGITFFLVKERIKGKNKLIPRLLGVTKDSVIRLDEKTKEVLKIWPLTSISRWAASLHAFTMDFGEYSPDDCYTAQTSEGEQISQLIAGYVDIITKKQKAKDYPGLQGDEESAMYEENVRAEKATIVQHQRLPPPRRVGLKDGFVNGALEETVQPKMDDSIQMATGYMQTNGWSHQNLHTDRTDLVDGQWVERPMSPDNFMMGGSHTFHYQEITPAQRALLVTINEDVETLQAAKEQLYLSPDEDRIIGIGSDEASKRWLSESIGASQAKVTDEVGAMNAAVAQALRSANRAEAYDSTGMSQVGLGVSQDPGDDLMIMQQSFRVVTIHFPAFVDDVKRVAVLRREVGAIRADQTGEPVIAAQSEESSQNLLSAARHVADAFTDLLESARPLATGQPREEVVTDESTMRSQVVTTGPVSSSSRKAIIDAASRVGEASNDLLRHVMHEGDGEEDFEASSLVLTEEERLYKDQLLSLAKAVANTTASLVVKAKNLATQTSLDPEAQQHVIAAATQTGLCTSQLVACTKVLAPTIYQPSCQQQLSEAAREVSWAVDGVVQASRAVGARTADQPVQVQQPVRAAVAETEMAATEVRDALDQLNAHLSKASAKTSSGDALDNFQLAYDQLQQYHTHDGQRMVASARRMAQATAQMIADIKAQAELAADDPDRQSRLFAAAKQLADATTILIASAKVCSTNPENPVTQEELRQGAESLNLIVHSAAADLLHRRLIRNLQAAARAAVTGATQLVNVSQVAAKRSRGNTYQVISDGKLVNGLIPRTVISIRESRACPDDPLTQVELISACERFVLPCESLVRSSRSVAPTVSDPTTQAALDNSTSQLSGAIEVLRTCLARLTPLTRQMQVDGALARLARLAVEAAAIETGLKQGTLAPLPDEKIDDCFNLLGTSVQDANVSTHELHSIIETMPQQQRDAMNRSDVCGVPASMLATAIAGLVHATRGIVAHDGYDAVDAGRSGTVRPSSDSTRLAVTQDTRQAVQLAYELVKAARDARFAYDDGQMEALATVVSHSEQLTVQLLDTLGRCLRGLPGHREINEATNLIEKRREDLVQLSHEAPTRRVRWVEPSVYERAQSELTRAAVEFNQATGDLLSSYSPGAFRRTTRRFTGAYDTLTVKGVDLCMSGVPPNEVPLPEPPPINRDLVDGLVNVSDHSYALMTEAGRVCARPDEQEIRDRFQTAARDVTESISQLLTICTSGVTAEQRDCEVALRRLEALRPLLENPNRPVNQKTYCECVDEVARSITPLADSLRSMSNAAKEKHTQEFGAAVRQCSNSMCQLVEETAQAAYLIGLADPRSEPGRPSLVDPQLFMRSQREIQQVCDAICDPSITNRQIITLSTEMARSAKTLCEACSAVSAQTNNPDARHQLNALTRETMQSITALIQRRGNVSTAAAGSQLAEVNGEWDEANRQVTLANARGVSSNVARLVHMVTQGPQFIGQAARVTDEAREAQQPVCSAGLSSLNAAQAVLRAAQTLITNARLGQPEQAFLSFSTASKELSESIKALAAAMREHAPGQLECQRVLQNINGLLQELQRAKMASMEGRLQPRRELNEEGFQKQLATCCRALLDAAPSVGRAARSEAEQLGHSVRVVDSYLPGITSSAIAAASRSPLSSTQLVYLEHASTILEAADQLVRVARDAGGNPRATHLHPHLDEAVRGLMESCEDLLTALDDVASRQGHVSTLIDTINRSLAQTEEIIQVPVDARFADYQARLLRIARHMEQLTQAIQLRARQPPSDGELAPLAHTLAQEYQEMCQTCKGAAATLPDARQADELRGAVRAVGMATAELVQATTAARIRAYDSHGDQQMLLSRNQGIAYLDTRAEALDSKLRDLIALLDTQGPNTQACLQSASTVSGIIADLDTTILFASSGTLHGPVHDDVDALLGPDDYQPPYALPGAGEAIADRGSRFGNREYPEEGFGTVRDSIVRTARALVDDTQSLVSGTGEDQTRLATTAHVAVERVTQLADVVKRGAAVIGPGQPDTQPAFACSLPPPTPFHSLLCDSVATDSRSFPFHTYIIHARSHTLDDHASSSVCAPLGRGCLFLSMHACSYYLAFLSKSTVTTHTQVEVLSACRDVATGLRDVLLAASQTPGRDASDPVHEKVRNNIQFTLSNIGALLQKVKTIADDENRGIQALVAAAKYCRDQAAQLAPRPERESLLTPVSSRKSAPSVANVSAVSGSSSLIARYLAPDDLARAASGPVQTAVSKAILAGNTQTQRDVLGTAATTRDVVTDLVSAATALLRCPEAVTETRTACVATTKGLAEEFAVLLDALKASLAPDSKPADHERIGNAARRIADLSHTLLSQLDSLRGRDVAEKFIGRHVAYHHHYLPSYTIVGPGSTNRALYVRPICYPFRPQKAIPEQDEDKSGDEAEFRIATAIDQLKSILDCEPPSDPTILQSAHSVAVATQSLIHTARSIGLAPPSDAVDRARRAGTSYHGASLWRTELTVALATQDMCQLAQLCSAVLQEENAHPDSKDLFGTSTRLVPSKERLLAAVRRVAAASAQLLMSAKSRKSKCSSADIQKFQVAGQSVKEATDKLSGVLHQANFTCDSTGLYVITPISATLQNVIETHSKIHSHQSELDALQQRLAQLQDNQVRSHPTLFDPQAVTSD</sequence>
<dbReference type="InterPro" id="IPR057346">
    <property type="entry name" value="Talin1/2_VBS2"/>
</dbReference>
<dbReference type="GO" id="GO:0030036">
    <property type="term" value="P:actin cytoskeleton organization"/>
    <property type="evidence" value="ECO:0007669"/>
    <property type="project" value="TreeGrafter"/>
</dbReference>
<dbReference type="Pfam" id="PF16511">
    <property type="entry name" value="FERM_f0"/>
    <property type="match status" value="1"/>
</dbReference>
<dbReference type="GO" id="GO:0005886">
    <property type="term" value="C:plasma membrane"/>
    <property type="evidence" value="ECO:0007669"/>
    <property type="project" value="TreeGrafter"/>
</dbReference>
<dbReference type="InterPro" id="IPR054060">
    <property type="entry name" value="TLN1-like_RS"/>
</dbReference>
<dbReference type="Gene3D" id="2.30.29.30">
    <property type="entry name" value="Pleckstrin-homology domain (PH domain)/Phosphotyrosine-binding domain (PTB)"/>
    <property type="match status" value="1"/>
</dbReference>
<dbReference type="Pfam" id="PF25177">
    <property type="entry name" value="Talin_VBS2"/>
    <property type="match status" value="1"/>
</dbReference>
<evidence type="ECO:0000256" key="3">
    <source>
        <dbReference type="ARBA" id="ARBA00023212"/>
    </source>
</evidence>
<dbReference type="InterPro" id="IPR002404">
    <property type="entry name" value="IRS_PTB"/>
</dbReference>
<protein>
    <submittedName>
        <fullName evidence="6">FERM central domain protein</fullName>
    </submittedName>
</protein>
<dbReference type="SUPFAM" id="SSF109885">
    <property type="entry name" value="I/LWEQ domain"/>
    <property type="match status" value="2"/>
</dbReference>
<dbReference type="Pfam" id="PF09141">
    <property type="entry name" value="Talin_middle"/>
    <property type="match status" value="1"/>
</dbReference>
<organism evidence="6 7">
    <name type="scientific">Opisthorchis viverrini</name>
    <name type="common">Southeast Asian liver fluke</name>
    <dbReference type="NCBI Taxonomy" id="6198"/>
    <lineage>
        <taxon>Eukaryota</taxon>
        <taxon>Metazoa</taxon>
        <taxon>Spiralia</taxon>
        <taxon>Lophotrochozoa</taxon>
        <taxon>Platyhelminthes</taxon>
        <taxon>Trematoda</taxon>
        <taxon>Digenea</taxon>
        <taxon>Opisthorchiida</taxon>
        <taxon>Opisthorchiata</taxon>
        <taxon>Opisthorchiidae</taxon>
        <taxon>Opisthorchis</taxon>
    </lineage>
</organism>
<dbReference type="SUPFAM" id="SSF109880">
    <property type="entry name" value="A middle domain of Talin 1"/>
    <property type="match status" value="1"/>
</dbReference>
<evidence type="ECO:0000256" key="2">
    <source>
        <dbReference type="ARBA" id="ARBA00022490"/>
    </source>
</evidence>
<dbReference type="GO" id="GO:0005856">
    <property type="term" value="C:cytoskeleton"/>
    <property type="evidence" value="ECO:0007669"/>
    <property type="project" value="UniProtKB-SubCell"/>
</dbReference>
<dbReference type="FunFam" id="1.20.80.10:FF:000007">
    <property type="entry name" value="Talin 2"/>
    <property type="match status" value="1"/>
</dbReference>
<dbReference type="Gene3D" id="1.20.80.10">
    <property type="match status" value="1"/>
</dbReference>
<dbReference type="InterPro" id="IPR019749">
    <property type="entry name" value="Band_41_domain"/>
</dbReference>
<dbReference type="InterPro" id="IPR054082">
    <property type="entry name" value="Talin_IBS2B"/>
</dbReference>
<dbReference type="Proteomes" id="UP000243686">
    <property type="component" value="Unassembled WGS sequence"/>
</dbReference>
<name>A0A1S8XAY7_OPIVI</name>
<dbReference type="SMART" id="SM00295">
    <property type="entry name" value="B41"/>
    <property type="match status" value="1"/>
</dbReference>
<feature type="region of interest" description="Disordered" evidence="4">
    <location>
        <begin position="739"/>
        <end position="760"/>
    </location>
</feature>
<dbReference type="GO" id="GO:0098609">
    <property type="term" value="P:cell-cell adhesion"/>
    <property type="evidence" value="ECO:0007669"/>
    <property type="project" value="TreeGrafter"/>
</dbReference>
<dbReference type="Pfam" id="PF21896">
    <property type="entry name" value="Talin_IBS2B"/>
    <property type="match status" value="2"/>
</dbReference>
<accession>A0A1S8XAY7</accession>
<dbReference type="EMBL" id="KV891485">
    <property type="protein sequence ID" value="OON23816.1"/>
    <property type="molecule type" value="Genomic_DNA"/>
</dbReference>
<dbReference type="Gene3D" id="1.20.1420.10">
    <property type="entry name" value="Talin, central domain"/>
    <property type="match status" value="10"/>
</dbReference>
<dbReference type="PROSITE" id="PS50057">
    <property type="entry name" value="FERM_3"/>
    <property type="match status" value="1"/>
</dbReference>
<dbReference type="PANTHER" id="PTHR19981:SF1">
    <property type="entry name" value="RHEA, ISOFORM B"/>
    <property type="match status" value="1"/>
</dbReference>
<dbReference type="SUPFAM" id="SSF47031">
    <property type="entry name" value="Second domain of FERM"/>
    <property type="match status" value="1"/>
</dbReference>
<reference evidence="6 7" key="1">
    <citation type="submission" date="2015-03" db="EMBL/GenBank/DDBJ databases">
        <title>Draft genome of the nematode, Opisthorchis viverrini.</title>
        <authorList>
            <person name="Mitreva M."/>
        </authorList>
    </citation>
    <scope>NUCLEOTIDE SEQUENCE [LARGE SCALE GENOMIC DNA]</scope>
    <source>
        <strain evidence="6">Khon Kaen</strain>
    </source>
</reference>
<dbReference type="Gene3D" id="3.10.20.90">
    <property type="entry name" value="Phosphatidylinositol 3-kinase Catalytic Subunit, Chain A, domain 1"/>
    <property type="match status" value="2"/>
</dbReference>
<dbReference type="PANTHER" id="PTHR19981">
    <property type="entry name" value="TALIN"/>
    <property type="match status" value="1"/>
</dbReference>
<dbReference type="GO" id="GO:0005737">
    <property type="term" value="C:cytoplasm"/>
    <property type="evidence" value="ECO:0007669"/>
    <property type="project" value="TreeGrafter"/>
</dbReference>
<dbReference type="InterPro" id="IPR032425">
    <property type="entry name" value="FERM_f0"/>
</dbReference>
<dbReference type="SUPFAM" id="SSF47220">
    <property type="entry name" value="alpha-catenin/vinculin-like"/>
    <property type="match status" value="2"/>
</dbReference>
<comment type="subcellular location">
    <subcellularLocation>
        <location evidence="1">Cytoplasm</location>
        <location evidence="1">Cytoskeleton</location>
    </subcellularLocation>
</comment>
<evidence type="ECO:0000259" key="5">
    <source>
        <dbReference type="PROSITE" id="PS50057"/>
    </source>
</evidence>
<keyword evidence="3" id="KW-0206">Cytoskeleton</keyword>
<dbReference type="GO" id="GO:0001726">
    <property type="term" value="C:ruffle"/>
    <property type="evidence" value="ECO:0007669"/>
    <property type="project" value="InterPro"/>
</dbReference>
<dbReference type="InterPro" id="IPR014352">
    <property type="entry name" value="FERM/acyl-CoA-bd_prot_sf"/>
</dbReference>
<evidence type="ECO:0000313" key="6">
    <source>
        <dbReference type="EMBL" id="OON23816.1"/>
    </source>
</evidence>
<dbReference type="SUPFAM" id="SSF50729">
    <property type="entry name" value="PH domain-like"/>
    <property type="match status" value="1"/>
</dbReference>
<dbReference type="InterPro" id="IPR011993">
    <property type="entry name" value="PH-like_dom_sf"/>
</dbReference>
<feature type="domain" description="FERM" evidence="5">
    <location>
        <begin position="109"/>
        <end position="444"/>
    </location>
</feature>
<dbReference type="Pfam" id="PF21865">
    <property type="entry name" value="TLN1-like_RS"/>
    <property type="match status" value="1"/>
</dbReference>